<dbReference type="PANTHER" id="PTHR39466">
    <property type="entry name" value="RGS DOMAIN-CONTAINING PROTEIN"/>
    <property type="match status" value="1"/>
</dbReference>
<dbReference type="AlphaFoldDB" id="A0A3S4BRW0"/>
<dbReference type="Proteomes" id="UP000289323">
    <property type="component" value="Unassembled WGS sequence"/>
</dbReference>
<evidence type="ECO:0000313" key="3">
    <source>
        <dbReference type="EMBL" id="SPQ27497.1"/>
    </source>
</evidence>
<name>A0A3S4BRW0_9PEZI</name>
<gene>
    <name evidence="3" type="ORF">TT172_LOCUS9916</name>
</gene>
<organism evidence="3 4">
    <name type="scientific">Thermothielavioides terrestris</name>
    <dbReference type="NCBI Taxonomy" id="2587410"/>
    <lineage>
        <taxon>Eukaryota</taxon>
        <taxon>Fungi</taxon>
        <taxon>Dikarya</taxon>
        <taxon>Ascomycota</taxon>
        <taxon>Pezizomycotina</taxon>
        <taxon>Sordariomycetes</taxon>
        <taxon>Sordariomycetidae</taxon>
        <taxon>Sordariales</taxon>
        <taxon>Chaetomiaceae</taxon>
        <taxon>Thermothielavioides</taxon>
    </lineage>
</organism>
<reference evidence="3 4" key="1">
    <citation type="submission" date="2018-04" db="EMBL/GenBank/DDBJ databases">
        <authorList>
            <person name="Huttner S."/>
            <person name="Dainat J."/>
        </authorList>
    </citation>
    <scope>NUCLEOTIDE SEQUENCE [LARGE SCALE GENOMIC DNA]</scope>
</reference>
<feature type="compositionally biased region" description="Low complexity" evidence="1">
    <location>
        <begin position="134"/>
        <end position="154"/>
    </location>
</feature>
<proteinExistence type="predicted"/>
<feature type="region of interest" description="Disordered" evidence="1">
    <location>
        <begin position="118"/>
        <end position="166"/>
    </location>
</feature>
<keyword evidence="2" id="KW-0812">Transmembrane</keyword>
<dbReference type="EMBL" id="OUUZ01000019">
    <property type="protein sequence ID" value="SPQ27497.1"/>
    <property type="molecule type" value="Genomic_DNA"/>
</dbReference>
<feature type="compositionally biased region" description="Low complexity" evidence="1">
    <location>
        <begin position="185"/>
        <end position="197"/>
    </location>
</feature>
<feature type="region of interest" description="Disordered" evidence="1">
    <location>
        <begin position="185"/>
        <end position="210"/>
    </location>
</feature>
<sequence length="369" mass="40727">MSDSGAPSWPNSRYGDIPAELSFEEIIKNRTAPPCSLNDFMDYLYYVEHNAEPLQFFLWYLDYVQRWSTLLPRQKALSPPWDPEQAAEPRSRFIRYSHKRERSLKMSKVLAIMDMGQERTPSDAPQPGDAQHTSRSPSSSHSHARSLSSSILSPVESTKPDWQPFTIPPFRDELTRIVRHYISSTTTNTSIDDSPTRSPNPPRAAPRALPLSPADRTACLAAAQHTTHPSALQPAFLAADAALRGAAAHGSFLRWARRNANPARCVCLCGLGAALVLLGCVLDALLVASRAPREWRVFGPANDYSGEPWTSAYKAKGLVRRVFDETVPVQDKALVMWQDRTVFVALVWAGAVSTALAVGSLFVPSGGLF</sequence>
<evidence type="ECO:0000256" key="2">
    <source>
        <dbReference type="SAM" id="Phobius"/>
    </source>
</evidence>
<feature type="transmembrane region" description="Helical" evidence="2">
    <location>
        <begin position="342"/>
        <end position="363"/>
    </location>
</feature>
<evidence type="ECO:0000313" key="4">
    <source>
        <dbReference type="Proteomes" id="UP000289323"/>
    </source>
</evidence>
<keyword evidence="2" id="KW-0472">Membrane</keyword>
<accession>A0A3S4BRW0</accession>
<evidence type="ECO:0000256" key="1">
    <source>
        <dbReference type="SAM" id="MobiDB-lite"/>
    </source>
</evidence>
<feature type="transmembrane region" description="Helical" evidence="2">
    <location>
        <begin position="270"/>
        <end position="288"/>
    </location>
</feature>
<dbReference type="PANTHER" id="PTHR39466:SF1">
    <property type="entry name" value="RGS DOMAIN-CONTAINING PROTEIN"/>
    <property type="match status" value="1"/>
</dbReference>
<protein>
    <submittedName>
        <fullName evidence="3">Be2e4bcd-609b-4ecc-9d3a-67726bd395fa</fullName>
    </submittedName>
</protein>
<keyword evidence="2" id="KW-1133">Transmembrane helix</keyword>